<dbReference type="GO" id="GO:0016020">
    <property type="term" value="C:membrane"/>
    <property type="evidence" value="ECO:0007669"/>
    <property type="project" value="InterPro"/>
</dbReference>
<dbReference type="InterPro" id="IPR008995">
    <property type="entry name" value="Mo/tungstate-bd_C_term_dom"/>
</dbReference>
<evidence type="ECO:0000256" key="4">
    <source>
        <dbReference type="ARBA" id="ARBA00022741"/>
    </source>
</evidence>
<dbReference type="EMBL" id="DPPF01000208">
    <property type="protein sequence ID" value="HCW93947.1"/>
    <property type="molecule type" value="Genomic_DNA"/>
</dbReference>
<evidence type="ECO:0000313" key="7">
    <source>
        <dbReference type="EMBL" id="HCW93947.1"/>
    </source>
</evidence>
<comment type="similarity">
    <text evidence="1">Belongs to the ABC transporter superfamily.</text>
</comment>
<sequence>MNSTAVSGVNIEKTFDSDFSLFVSQFNASYGKVYGFYGPNGSGKTTFLKILGLIMAPDSGEIFINGYSASVNNLKIKRKMSFVFQEPKLLKRKVKDNLIYPLKLRNETVHLENIKRILKKLSFDPHIFLHKKPVELSGGEKKRLSLAQKLIFNPDIILLDEPTANVDSKSLSIITGFLTELKKQNKCIIVSSHDYEWLTATADKIYYLNNGRLYTQKYENDLGRGFEYFASGLYHKCFAKTDVIVSSPEKPVDEGCYINPEDILIALDEPINISARNVIKMKVNDIEIQEKKVKVGLVKDDLRLVSYISKKALLELDLSKNKEVYVVFKASSAKWYK</sequence>
<dbReference type="RefSeq" id="WP_273265110.1">
    <property type="nucleotide sequence ID" value="NZ_JAAZVV010000013.1"/>
</dbReference>
<evidence type="ECO:0000256" key="3">
    <source>
        <dbReference type="ARBA" id="ARBA00022458"/>
    </source>
</evidence>
<evidence type="ECO:0000256" key="2">
    <source>
        <dbReference type="ARBA" id="ARBA00022448"/>
    </source>
</evidence>
<proteinExistence type="inferred from homology"/>
<dbReference type="PROSITE" id="PS50893">
    <property type="entry name" value="ABC_TRANSPORTER_2"/>
    <property type="match status" value="1"/>
</dbReference>
<keyword evidence="4" id="KW-0547">Nucleotide-binding</keyword>
<evidence type="ECO:0000256" key="1">
    <source>
        <dbReference type="ARBA" id="ARBA00005417"/>
    </source>
</evidence>
<comment type="caution">
    <text evidence="7">The sequence shown here is derived from an EMBL/GenBank/DDBJ whole genome shotgun (WGS) entry which is preliminary data.</text>
</comment>
<keyword evidence="5" id="KW-0067">ATP-binding</keyword>
<dbReference type="InterPro" id="IPR027417">
    <property type="entry name" value="P-loop_NTPase"/>
</dbReference>
<evidence type="ECO:0000259" key="6">
    <source>
        <dbReference type="PROSITE" id="PS50893"/>
    </source>
</evidence>
<evidence type="ECO:0000256" key="5">
    <source>
        <dbReference type="ARBA" id="ARBA00022840"/>
    </source>
</evidence>
<dbReference type="SMART" id="SM00382">
    <property type="entry name" value="AAA"/>
    <property type="match status" value="1"/>
</dbReference>
<feature type="domain" description="ABC transporter" evidence="6">
    <location>
        <begin position="6"/>
        <end position="235"/>
    </location>
</feature>
<dbReference type="PANTHER" id="PTHR42711:SF5">
    <property type="entry name" value="ABC TRANSPORTER ATP-BINDING PROTEIN NATA"/>
    <property type="match status" value="1"/>
</dbReference>
<accession>A0A3D5QDN6</accession>
<dbReference type="GO" id="GO:0055085">
    <property type="term" value="P:transmembrane transport"/>
    <property type="evidence" value="ECO:0007669"/>
    <property type="project" value="InterPro"/>
</dbReference>
<dbReference type="Gene3D" id="2.40.50.100">
    <property type="match status" value="1"/>
</dbReference>
<dbReference type="GO" id="GO:0005524">
    <property type="term" value="F:ATP binding"/>
    <property type="evidence" value="ECO:0007669"/>
    <property type="project" value="UniProtKB-KW"/>
</dbReference>
<name>A0A3D5QDN6_FLESI</name>
<keyword evidence="2" id="KW-0813">Transport</keyword>
<dbReference type="PANTHER" id="PTHR42711">
    <property type="entry name" value="ABC TRANSPORTER ATP-BINDING PROTEIN"/>
    <property type="match status" value="1"/>
</dbReference>
<reference evidence="7 8" key="1">
    <citation type="journal article" date="2018" name="Nat. Biotechnol.">
        <title>A standardized bacterial taxonomy based on genome phylogeny substantially revises the tree of life.</title>
        <authorList>
            <person name="Parks D.H."/>
            <person name="Chuvochina M."/>
            <person name="Waite D.W."/>
            <person name="Rinke C."/>
            <person name="Skarshewski A."/>
            <person name="Chaumeil P.A."/>
            <person name="Hugenholtz P."/>
        </authorList>
    </citation>
    <scope>NUCLEOTIDE SEQUENCE [LARGE SCALE GENOMIC DNA]</scope>
    <source>
        <strain evidence="7">UBA8672</strain>
    </source>
</reference>
<dbReference type="InterPro" id="IPR005116">
    <property type="entry name" value="Transp-assoc_OB_typ1"/>
</dbReference>
<dbReference type="InterPro" id="IPR050763">
    <property type="entry name" value="ABC_transporter_ATP-binding"/>
</dbReference>
<dbReference type="GO" id="GO:0016887">
    <property type="term" value="F:ATP hydrolysis activity"/>
    <property type="evidence" value="ECO:0007669"/>
    <property type="project" value="InterPro"/>
</dbReference>
<dbReference type="AlphaFoldDB" id="A0A3D5QDN6"/>
<dbReference type="SUPFAM" id="SSF52540">
    <property type="entry name" value="P-loop containing nucleoside triphosphate hydrolases"/>
    <property type="match status" value="1"/>
</dbReference>
<gene>
    <name evidence="7" type="ORF">DHM44_09730</name>
</gene>
<evidence type="ECO:0000313" key="8">
    <source>
        <dbReference type="Proteomes" id="UP000262325"/>
    </source>
</evidence>
<dbReference type="InterPro" id="IPR003439">
    <property type="entry name" value="ABC_transporter-like_ATP-bd"/>
</dbReference>
<dbReference type="Pfam" id="PF00005">
    <property type="entry name" value="ABC_tran"/>
    <property type="match status" value="1"/>
</dbReference>
<dbReference type="CDD" id="cd03225">
    <property type="entry name" value="ABC_cobalt_CbiO_domain1"/>
    <property type="match status" value="1"/>
</dbReference>
<dbReference type="InterPro" id="IPR015856">
    <property type="entry name" value="ABC_transpr_CbiO/EcfA_su"/>
</dbReference>
<dbReference type="Pfam" id="PF03459">
    <property type="entry name" value="TOBE"/>
    <property type="match status" value="1"/>
</dbReference>
<organism evidence="7 8">
    <name type="scientific">Flexistipes sinusarabici</name>
    <dbReference type="NCBI Taxonomy" id="2352"/>
    <lineage>
        <taxon>Bacteria</taxon>
        <taxon>Pseudomonadati</taxon>
        <taxon>Deferribacterota</taxon>
        <taxon>Deferribacteres</taxon>
        <taxon>Deferribacterales</taxon>
        <taxon>Flexistipitaceae</taxon>
        <taxon>Flexistipes</taxon>
    </lineage>
</organism>
<dbReference type="SUPFAM" id="SSF50331">
    <property type="entry name" value="MOP-like"/>
    <property type="match status" value="1"/>
</dbReference>
<dbReference type="Proteomes" id="UP000262325">
    <property type="component" value="Unassembled WGS sequence"/>
</dbReference>
<dbReference type="Gene3D" id="3.40.50.300">
    <property type="entry name" value="P-loop containing nucleotide triphosphate hydrolases"/>
    <property type="match status" value="1"/>
</dbReference>
<dbReference type="InterPro" id="IPR003593">
    <property type="entry name" value="AAA+_ATPase"/>
</dbReference>
<protein>
    <recommendedName>
        <fullName evidence="6">ABC transporter domain-containing protein</fullName>
    </recommendedName>
</protein>
<keyword evidence="3" id="KW-0536">Nodulation</keyword>